<dbReference type="SUPFAM" id="SSF50156">
    <property type="entry name" value="PDZ domain-like"/>
    <property type="match status" value="1"/>
</dbReference>
<dbReference type="EC" id="3.4.21.-" evidence="7"/>
<dbReference type="InterPro" id="IPR028204">
    <property type="entry name" value="Tricorn_C1"/>
</dbReference>
<comment type="similarity">
    <text evidence="2 7">Belongs to the peptidase S41B family.</text>
</comment>
<dbReference type="PANTHER" id="PTHR43253">
    <property type="entry name" value="TRICORN PROTEASE HOMOLOG 2-RELATED"/>
    <property type="match status" value="1"/>
</dbReference>
<feature type="domain" description="PDZ" evidence="10">
    <location>
        <begin position="758"/>
        <end position="850"/>
    </location>
</feature>
<name>A0ABS9IIW4_9FLAO</name>
<feature type="compositionally biased region" description="Basic and acidic residues" evidence="8">
    <location>
        <begin position="549"/>
        <end position="561"/>
    </location>
</feature>
<dbReference type="SMART" id="SM00245">
    <property type="entry name" value="TSPc"/>
    <property type="match status" value="1"/>
</dbReference>
<organism evidence="11 12">
    <name type="scientific">Flaviramulus multivorans</name>
    <dbReference type="NCBI Taxonomy" id="1304750"/>
    <lineage>
        <taxon>Bacteria</taxon>
        <taxon>Pseudomonadati</taxon>
        <taxon>Bacteroidota</taxon>
        <taxon>Flavobacteriia</taxon>
        <taxon>Flavobacteriales</taxon>
        <taxon>Flavobacteriaceae</taxon>
        <taxon>Flaviramulus</taxon>
    </lineage>
</organism>
<feature type="region of interest" description="Disordered" evidence="8">
    <location>
        <begin position="540"/>
        <end position="563"/>
    </location>
</feature>
<dbReference type="PROSITE" id="PS50106">
    <property type="entry name" value="PDZ"/>
    <property type="match status" value="1"/>
</dbReference>
<dbReference type="EMBL" id="JAKKDV010000002">
    <property type="protein sequence ID" value="MCF7560167.1"/>
    <property type="molecule type" value="Genomic_DNA"/>
</dbReference>
<dbReference type="CDD" id="cd07562">
    <property type="entry name" value="Peptidase_S41_TRI"/>
    <property type="match status" value="1"/>
</dbReference>
<dbReference type="SUPFAM" id="SSF52096">
    <property type="entry name" value="ClpP/crotonase"/>
    <property type="match status" value="1"/>
</dbReference>
<dbReference type="InterPro" id="IPR036034">
    <property type="entry name" value="PDZ_sf"/>
</dbReference>
<dbReference type="Pfam" id="PF14684">
    <property type="entry name" value="Tricorn_C1"/>
    <property type="match status" value="1"/>
</dbReference>
<comment type="caution">
    <text evidence="11">The sequence shown here is derived from an EMBL/GenBank/DDBJ whole genome shotgun (WGS) entry which is preliminary data.</text>
</comment>
<evidence type="ECO:0000256" key="9">
    <source>
        <dbReference type="SAM" id="SignalP"/>
    </source>
</evidence>
<keyword evidence="3 7" id="KW-0963">Cytoplasm</keyword>
<dbReference type="RefSeq" id="WP_237230851.1">
    <property type="nucleotide sequence ID" value="NZ_JAKKDV010000002.1"/>
</dbReference>
<evidence type="ECO:0000256" key="1">
    <source>
        <dbReference type="ARBA" id="ARBA00004496"/>
    </source>
</evidence>
<evidence type="ECO:0000256" key="6">
    <source>
        <dbReference type="ARBA" id="ARBA00022825"/>
    </source>
</evidence>
<dbReference type="InterPro" id="IPR012393">
    <property type="entry name" value="Tricorn_protease"/>
</dbReference>
<dbReference type="SMART" id="SM00228">
    <property type="entry name" value="PDZ"/>
    <property type="match status" value="1"/>
</dbReference>
<evidence type="ECO:0000313" key="11">
    <source>
        <dbReference type="EMBL" id="MCF7560167.1"/>
    </source>
</evidence>
<dbReference type="PANTHER" id="PTHR43253:SF1">
    <property type="entry name" value="TRICORN PROTEASE HOMOLOG 2-RELATED"/>
    <property type="match status" value="1"/>
</dbReference>
<feature type="signal peptide" evidence="9">
    <location>
        <begin position="1"/>
        <end position="20"/>
    </location>
</feature>
<dbReference type="Gene3D" id="2.30.42.10">
    <property type="match status" value="1"/>
</dbReference>
<evidence type="ECO:0000256" key="8">
    <source>
        <dbReference type="SAM" id="MobiDB-lite"/>
    </source>
</evidence>
<comment type="subcellular location">
    <subcellularLocation>
        <location evidence="1 7">Cytoplasm</location>
    </subcellularLocation>
</comment>
<evidence type="ECO:0000256" key="7">
    <source>
        <dbReference type="PIRNR" id="PIRNR036421"/>
    </source>
</evidence>
<comment type="function">
    <text evidence="7">Degrades oligopeptides.</text>
</comment>
<dbReference type="InterPro" id="IPR011042">
    <property type="entry name" value="6-blade_b-propeller_TolB-like"/>
</dbReference>
<evidence type="ECO:0000256" key="4">
    <source>
        <dbReference type="ARBA" id="ARBA00022670"/>
    </source>
</evidence>
<dbReference type="Proteomes" id="UP001200022">
    <property type="component" value="Unassembled WGS sequence"/>
</dbReference>
<dbReference type="InterPro" id="IPR001478">
    <property type="entry name" value="PDZ"/>
</dbReference>
<dbReference type="Pfam" id="PF26549">
    <property type="entry name" value="Tricorn_N"/>
    <property type="match status" value="1"/>
</dbReference>
<evidence type="ECO:0000256" key="3">
    <source>
        <dbReference type="ARBA" id="ARBA00022490"/>
    </source>
</evidence>
<dbReference type="PIRSF" id="PIRSF036421">
    <property type="entry name" value="Tricorn_protease"/>
    <property type="match status" value="1"/>
</dbReference>
<dbReference type="Gene3D" id="2.120.10.30">
    <property type="entry name" value="TolB, C-terminal domain"/>
    <property type="match status" value="3"/>
</dbReference>
<evidence type="ECO:0000313" key="12">
    <source>
        <dbReference type="Proteomes" id="UP001200022"/>
    </source>
</evidence>
<dbReference type="Pfam" id="PF26550">
    <property type="entry name" value="Tricorn_2nd"/>
    <property type="match status" value="1"/>
</dbReference>
<keyword evidence="6 7" id="KW-0720">Serine protease</keyword>
<dbReference type="Pfam" id="PF03572">
    <property type="entry name" value="Peptidase_S41"/>
    <property type="match status" value="1"/>
</dbReference>
<dbReference type="Gene3D" id="3.90.226.10">
    <property type="entry name" value="2-enoyl-CoA Hydratase, Chain A, domain 1"/>
    <property type="match status" value="1"/>
</dbReference>
<proteinExistence type="inferred from homology"/>
<evidence type="ECO:0000256" key="5">
    <source>
        <dbReference type="ARBA" id="ARBA00022801"/>
    </source>
</evidence>
<evidence type="ECO:0000259" key="10">
    <source>
        <dbReference type="PROSITE" id="PS50106"/>
    </source>
</evidence>
<keyword evidence="5 7" id="KW-0378">Hydrolase</keyword>
<sequence>MKLSSKLLIAFSLFAFGAMAQNPLINFPALSPNGQFIAFNFQGDIWTANINGQDAKRITVHEAYDTNPIWSHDGKSIAFQSDRYGNDDVYIIPANGGIPKRLTYHSTDDVITDFTSKGDVIFSTRRNFVQVEREYEAHIVNESGGTPQRYMTATGFDFKLSPNGKFVVFVKGSCRLEREAYQGSANRDLWLYNIQNDTYTQLTTYDGNDFYPQWGNDNTIYFQSSRGGKYNIHKLSIDSSGAKQGAISQVSSFKDMGIFSFDLSKNGKDLIMTKGNQVFIIDATTNVQREVKINIASDYRFDPIAHKTYTNDVDEIAISPNGNYSALVIRGEIFLSETDKDKKRTVNVSNSAFRDREVNWLNDSTLVFISDRDGQNDIYLVKSNDANQTDIFKTLKHKVERLTNTNEKESSLVLSPDAKQVAFVRGNGKLVVANIDSKGKLSNEKVLLDGWDNPSGISWSPDSKWLAYNLSDLDFNGEIYIHKADNSMKPVNISMHPKQDRGPVWSPDGKKLMFSSNRNNSDYDVWFTWLTKADWEKTEQDWEEEGDTSNDKKESDKDSKDKKKKDAVKDVVIDFQDIHERQVQVTSFVGGEFGQLFSKDGKTIYYTTGDGSRGDADVESDLYKINWDGKDKKAITTKNSRPSNLTADKKLSTIYFTKRGSVNSLNMSNDKTESLPFSAKLDIDYNKESKQIFDEAWNAINDGFYDPNFHGQDWKELKKIYEPLALGASTRADFQTMFNWMLGQINASHMGFRSGENREDLQRESTGLLGVELEPTSNGNLKVVTVVDDMPGDRSVSKLFLGDIITGVNGTKLSKDLNVYSLLQGTANEKIYLEVNRNGASQEVIIRPTSSNRTENYNAWVDERKRLTDVYSNGRLGYIHIQGMNWTSFERFERELTAAGLGKEGIVIDVRYNGGGWTTDYLMAVLNVKQHAYTVPRGAAKNLEKEHKNFMDHYPFSERLPLASWTKPSIALCNQNSYSNAEIFSHAYKALDLGTLVGVPTFGAVISTGAARLIDGSSVRMPFRGWYVKETMSNMELGPAVPDIIVYNNPDDKAKNKDTQLKRAVDELLSQLK</sequence>
<protein>
    <recommendedName>
        <fullName evidence="7">Tricorn protease homolog</fullName>
        <ecNumber evidence="7">3.4.21.-</ecNumber>
    </recommendedName>
</protein>
<gene>
    <name evidence="11" type="ORF">L3X39_05910</name>
</gene>
<feature type="chain" id="PRO_5045445415" description="Tricorn protease homolog" evidence="9">
    <location>
        <begin position="21"/>
        <end position="1073"/>
    </location>
</feature>
<keyword evidence="4 7" id="KW-0645">Protease</keyword>
<evidence type="ECO:0000256" key="2">
    <source>
        <dbReference type="ARBA" id="ARBA00008524"/>
    </source>
</evidence>
<dbReference type="Gene3D" id="3.30.750.44">
    <property type="match status" value="1"/>
</dbReference>
<accession>A0ABS9IIW4</accession>
<keyword evidence="12" id="KW-1185">Reference proteome</keyword>
<dbReference type="SUPFAM" id="SSF69304">
    <property type="entry name" value="Tricorn protease N-terminal domain"/>
    <property type="match status" value="1"/>
</dbReference>
<reference evidence="11 12" key="1">
    <citation type="submission" date="2022-01" db="EMBL/GenBank/DDBJ databases">
        <title>Draft genome sequence of Sabulilitoribacter multivorans KCTC 32326.</title>
        <authorList>
            <person name="Oh J.-S."/>
        </authorList>
    </citation>
    <scope>NUCLEOTIDE SEQUENCE [LARGE SCALE GENOMIC DNA]</scope>
    <source>
        <strain evidence="11 12">M-M16</strain>
    </source>
</reference>
<dbReference type="InterPro" id="IPR005151">
    <property type="entry name" value="Tail-specific_protease"/>
</dbReference>
<dbReference type="InterPro" id="IPR029045">
    <property type="entry name" value="ClpP/crotonase-like_dom_sf"/>
</dbReference>
<dbReference type="Gene3D" id="2.120.10.60">
    <property type="entry name" value="Tricorn protease N-terminal domain"/>
    <property type="match status" value="1"/>
</dbReference>
<keyword evidence="9" id="KW-0732">Signal</keyword>
<dbReference type="SUPFAM" id="SSF82171">
    <property type="entry name" value="DPP6 N-terminal domain-like"/>
    <property type="match status" value="1"/>
</dbReference>